<evidence type="ECO:0000313" key="1">
    <source>
        <dbReference type="EMBL" id="KKN35848.1"/>
    </source>
</evidence>
<sequence length="224" mass="26552">MSEQKKLVGKNSTEEDSLATVEIAFNTDKNRKVELNNIIDDKPLSNNKKGLMKLLDRLYIDKHWNYFKKAINFYYPANDYKKYYVGLRSLSSYMGKNETSIVLGEYNEQLINAIFMIHPDEYKFEYKGVSKEELMAEHENFANKKLAYFIFFDENENLIYKRFMRNIKDFDVRIKKEITTILQEATDAVWEDDTKTREIQEKLKKGPSSIDDVILNNWDFGLEL</sequence>
<dbReference type="EMBL" id="LAZR01002007">
    <property type="protein sequence ID" value="KKN35848.1"/>
    <property type="molecule type" value="Genomic_DNA"/>
</dbReference>
<gene>
    <name evidence="1" type="ORF">LCGC14_0779700</name>
</gene>
<reference evidence="1" key="1">
    <citation type="journal article" date="2015" name="Nature">
        <title>Complex archaea that bridge the gap between prokaryotes and eukaryotes.</title>
        <authorList>
            <person name="Spang A."/>
            <person name="Saw J.H."/>
            <person name="Jorgensen S.L."/>
            <person name="Zaremba-Niedzwiedzka K."/>
            <person name="Martijn J."/>
            <person name="Lind A.E."/>
            <person name="van Eijk R."/>
            <person name="Schleper C."/>
            <person name="Guy L."/>
            <person name="Ettema T.J."/>
        </authorList>
    </citation>
    <scope>NUCLEOTIDE SEQUENCE</scope>
</reference>
<protein>
    <submittedName>
        <fullName evidence="1">Uncharacterized protein</fullName>
    </submittedName>
</protein>
<organism evidence="1">
    <name type="scientific">marine sediment metagenome</name>
    <dbReference type="NCBI Taxonomy" id="412755"/>
    <lineage>
        <taxon>unclassified sequences</taxon>
        <taxon>metagenomes</taxon>
        <taxon>ecological metagenomes</taxon>
    </lineage>
</organism>
<accession>A0A0F9T324</accession>
<name>A0A0F9T324_9ZZZZ</name>
<dbReference type="AlphaFoldDB" id="A0A0F9T324"/>
<comment type="caution">
    <text evidence="1">The sequence shown here is derived from an EMBL/GenBank/DDBJ whole genome shotgun (WGS) entry which is preliminary data.</text>
</comment>
<proteinExistence type="predicted"/>